<dbReference type="PANTHER" id="PTHR42760">
    <property type="entry name" value="SHORT-CHAIN DEHYDROGENASES/REDUCTASES FAMILY MEMBER"/>
    <property type="match status" value="1"/>
</dbReference>
<dbReference type="Gene3D" id="3.40.50.720">
    <property type="entry name" value="NAD(P)-binding Rossmann-like Domain"/>
    <property type="match status" value="1"/>
</dbReference>
<comment type="similarity">
    <text evidence="1">Belongs to the short-chain dehydrogenases/reductases (SDR) family.</text>
</comment>
<protein>
    <submittedName>
        <fullName evidence="4">Glucose 1-dehydrogenase</fullName>
        <ecNumber evidence="4">1.1.1.47</ecNumber>
    </submittedName>
</protein>
<comment type="caution">
    <text evidence="4">The sequence shown here is derived from an EMBL/GenBank/DDBJ whole genome shotgun (WGS) entry which is preliminary data.</text>
</comment>
<dbReference type="AlphaFoldDB" id="A0A838L3H6"/>
<dbReference type="EC" id="1.1.1.47" evidence="4"/>
<gene>
    <name evidence="4" type="ORF">HZF05_05160</name>
</gene>
<dbReference type="SUPFAM" id="SSF51735">
    <property type="entry name" value="NAD(P)-binding Rossmann-fold domains"/>
    <property type="match status" value="1"/>
</dbReference>
<keyword evidence="5" id="KW-1185">Reference proteome</keyword>
<keyword evidence="2 4" id="KW-0560">Oxidoreductase</keyword>
<dbReference type="GO" id="GO:0048038">
    <property type="term" value="F:quinone binding"/>
    <property type="evidence" value="ECO:0007669"/>
    <property type="project" value="TreeGrafter"/>
</dbReference>
<dbReference type="EMBL" id="JACEIB010000003">
    <property type="protein sequence ID" value="MBA2933480.1"/>
    <property type="molecule type" value="Genomic_DNA"/>
</dbReference>
<dbReference type="GO" id="GO:0047936">
    <property type="term" value="F:glucose 1-dehydrogenase [NAD(P)+] activity"/>
    <property type="evidence" value="ECO:0007669"/>
    <property type="project" value="UniProtKB-EC"/>
</dbReference>
<dbReference type="PROSITE" id="PS00061">
    <property type="entry name" value="ADH_SHORT"/>
    <property type="match status" value="1"/>
</dbReference>
<evidence type="ECO:0000313" key="5">
    <source>
        <dbReference type="Proteomes" id="UP000570166"/>
    </source>
</evidence>
<evidence type="ECO:0000259" key="3">
    <source>
        <dbReference type="SMART" id="SM00822"/>
    </source>
</evidence>
<organism evidence="4 5">
    <name type="scientific">Sphingomonas chungangi</name>
    <dbReference type="NCBI Taxonomy" id="2683589"/>
    <lineage>
        <taxon>Bacteria</taxon>
        <taxon>Pseudomonadati</taxon>
        <taxon>Pseudomonadota</taxon>
        <taxon>Alphaproteobacteria</taxon>
        <taxon>Sphingomonadales</taxon>
        <taxon>Sphingomonadaceae</taxon>
        <taxon>Sphingomonas</taxon>
    </lineage>
</organism>
<proteinExistence type="inferred from homology"/>
<dbReference type="Proteomes" id="UP000570166">
    <property type="component" value="Unassembled WGS sequence"/>
</dbReference>
<dbReference type="RefSeq" id="WP_160363308.1">
    <property type="nucleotide sequence ID" value="NZ_JACEIB010000003.1"/>
</dbReference>
<evidence type="ECO:0000313" key="4">
    <source>
        <dbReference type="EMBL" id="MBA2933480.1"/>
    </source>
</evidence>
<dbReference type="Pfam" id="PF13561">
    <property type="entry name" value="adh_short_C2"/>
    <property type="match status" value="1"/>
</dbReference>
<dbReference type="PANTHER" id="PTHR42760:SF133">
    <property type="entry name" value="3-OXOACYL-[ACYL-CARRIER-PROTEIN] REDUCTASE"/>
    <property type="match status" value="1"/>
</dbReference>
<evidence type="ECO:0000256" key="1">
    <source>
        <dbReference type="ARBA" id="ARBA00006484"/>
    </source>
</evidence>
<sequence>MEFEGHTVLVTGASRGIGRAVAHGFARGGADVVVAARGRDGAEAVAREIRSLGRRAAAVAGDAADAADARHFVDAALELGGRLDCACNCAGTIGAIAPTGMQEVADFAAVMRTNVLGTFLCMRAQIAAMIERGRGAIVNISSVTGLVGVAGVSPYVASKHAVNGLTKSAALEYARLGIRVNAVAPGCTKTDLLDAFCGELGVQHGLEDPAAVIAEDHPIGRLADPDEIASAVLWLCSKGASFTTGQILAVDGGQTVA</sequence>
<name>A0A838L3H6_9SPHN</name>
<accession>A0A838L3H6</accession>
<dbReference type="SMART" id="SM00822">
    <property type="entry name" value="PKS_KR"/>
    <property type="match status" value="1"/>
</dbReference>
<evidence type="ECO:0000256" key="2">
    <source>
        <dbReference type="ARBA" id="ARBA00023002"/>
    </source>
</evidence>
<reference evidence="4 5" key="1">
    <citation type="submission" date="2020-07" db="EMBL/GenBank/DDBJ databases">
        <authorList>
            <person name="Sun Q."/>
        </authorList>
    </citation>
    <scope>NUCLEOTIDE SEQUENCE [LARGE SCALE GENOMIC DNA]</scope>
    <source>
        <strain evidence="4 5">CGMCC 1.13654</strain>
    </source>
</reference>
<dbReference type="InterPro" id="IPR002347">
    <property type="entry name" value="SDR_fam"/>
</dbReference>
<dbReference type="PRINTS" id="PR00080">
    <property type="entry name" value="SDRFAMILY"/>
</dbReference>
<dbReference type="InterPro" id="IPR036291">
    <property type="entry name" value="NAD(P)-bd_dom_sf"/>
</dbReference>
<feature type="domain" description="Ketoreductase" evidence="3">
    <location>
        <begin position="6"/>
        <end position="186"/>
    </location>
</feature>
<dbReference type="FunFam" id="3.40.50.720:FF:000084">
    <property type="entry name" value="Short-chain dehydrogenase reductase"/>
    <property type="match status" value="1"/>
</dbReference>
<dbReference type="NCBIfam" id="NF005559">
    <property type="entry name" value="PRK07231.1"/>
    <property type="match status" value="1"/>
</dbReference>
<dbReference type="CDD" id="cd05233">
    <property type="entry name" value="SDR_c"/>
    <property type="match status" value="1"/>
</dbReference>
<dbReference type="GO" id="GO:0006633">
    <property type="term" value="P:fatty acid biosynthetic process"/>
    <property type="evidence" value="ECO:0007669"/>
    <property type="project" value="TreeGrafter"/>
</dbReference>
<dbReference type="InterPro" id="IPR057326">
    <property type="entry name" value="KR_dom"/>
</dbReference>
<dbReference type="PRINTS" id="PR00081">
    <property type="entry name" value="GDHRDH"/>
</dbReference>
<dbReference type="InterPro" id="IPR020904">
    <property type="entry name" value="Sc_DH/Rdtase_CS"/>
</dbReference>